<name>Q6CRW5_KLULA</name>
<dbReference type="InterPro" id="IPR013933">
    <property type="entry name" value="CRC_Rsc7/Swp82"/>
</dbReference>
<reference evidence="1 2" key="1">
    <citation type="journal article" date="2004" name="Nature">
        <title>Genome evolution in yeasts.</title>
        <authorList>
            <consortium name="Genolevures"/>
            <person name="Dujon B."/>
            <person name="Sherman D."/>
            <person name="Fischer G."/>
            <person name="Durrens P."/>
            <person name="Casaregola S."/>
            <person name="Lafontaine I."/>
            <person name="de Montigny J."/>
            <person name="Marck C."/>
            <person name="Neuveglise C."/>
            <person name="Talla E."/>
            <person name="Goffard N."/>
            <person name="Frangeul L."/>
            <person name="Aigle M."/>
            <person name="Anthouard V."/>
            <person name="Babour A."/>
            <person name="Barbe V."/>
            <person name="Barnay S."/>
            <person name="Blanchin S."/>
            <person name="Beckerich J.M."/>
            <person name="Beyne E."/>
            <person name="Bleykasten C."/>
            <person name="Boisrame A."/>
            <person name="Boyer J."/>
            <person name="Cattolico L."/>
            <person name="Confanioleri F."/>
            <person name="de Daruvar A."/>
            <person name="Despons L."/>
            <person name="Fabre E."/>
            <person name="Fairhead C."/>
            <person name="Ferry-Dumazet H."/>
            <person name="Groppi A."/>
            <person name="Hantraye F."/>
            <person name="Hennequin C."/>
            <person name="Jauniaux N."/>
            <person name="Joyet P."/>
            <person name="Kachouri R."/>
            <person name="Kerrest A."/>
            <person name="Koszul R."/>
            <person name="Lemaire M."/>
            <person name="Lesur I."/>
            <person name="Ma L."/>
            <person name="Muller H."/>
            <person name="Nicaud J.M."/>
            <person name="Nikolski M."/>
            <person name="Oztas S."/>
            <person name="Ozier-Kalogeropoulos O."/>
            <person name="Pellenz S."/>
            <person name="Potier S."/>
            <person name="Richard G.F."/>
            <person name="Straub M.L."/>
            <person name="Suleau A."/>
            <person name="Swennene D."/>
            <person name="Tekaia F."/>
            <person name="Wesolowski-Louvel M."/>
            <person name="Westhof E."/>
            <person name="Wirth B."/>
            <person name="Zeniou-Meyer M."/>
            <person name="Zivanovic I."/>
            <person name="Bolotin-Fukuhara M."/>
            <person name="Thierry A."/>
            <person name="Bouchier C."/>
            <person name="Caudron B."/>
            <person name="Scarpelli C."/>
            <person name="Gaillardin C."/>
            <person name="Weissenbach J."/>
            <person name="Wincker P."/>
            <person name="Souciet J.L."/>
        </authorList>
    </citation>
    <scope>NUCLEOTIDE SEQUENCE [LARGE SCALE GENOMIC DNA]</scope>
    <source>
        <strain evidence="2">ATCC 8585 / CBS 2359 / DSM 70799 / NBRC 1267 / NRRL Y-1140 / WM37</strain>
    </source>
</reference>
<dbReference type="Proteomes" id="UP000000598">
    <property type="component" value="Chromosome D"/>
</dbReference>
<dbReference type="Pfam" id="PF08624">
    <property type="entry name" value="CRC_subunit"/>
    <property type="match status" value="1"/>
</dbReference>
<dbReference type="HOGENOM" id="CLU_493537_0_0_1"/>
<dbReference type="FunCoup" id="Q6CRW5">
    <property type="interactions" value="211"/>
</dbReference>
<dbReference type="EMBL" id="CR382124">
    <property type="protein sequence ID" value="CAH00420.1"/>
    <property type="molecule type" value="Genomic_DNA"/>
</dbReference>
<evidence type="ECO:0000313" key="1">
    <source>
        <dbReference type="EMBL" id="CAH00420.1"/>
    </source>
</evidence>
<protein>
    <submittedName>
        <fullName evidence="1">KLLA0D05885p</fullName>
    </submittedName>
</protein>
<gene>
    <name evidence="1" type="ORF">KLLA0_D05885g</name>
</gene>
<organism evidence="1 2">
    <name type="scientific">Kluyveromyces lactis (strain ATCC 8585 / CBS 2359 / DSM 70799 / NBRC 1267 / NRRL Y-1140 / WM37)</name>
    <name type="common">Yeast</name>
    <name type="synonym">Candida sphaerica</name>
    <dbReference type="NCBI Taxonomy" id="284590"/>
    <lineage>
        <taxon>Eukaryota</taxon>
        <taxon>Fungi</taxon>
        <taxon>Dikarya</taxon>
        <taxon>Ascomycota</taxon>
        <taxon>Saccharomycotina</taxon>
        <taxon>Saccharomycetes</taxon>
        <taxon>Saccharomycetales</taxon>
        <taxon>Saccharomycetaceae</taxon>
        <taxon>Kluyveromyces</taxon>
    </lineage>
</organism>
<dbReference type="eggNOG" id="ENOG502QVDZ">
    <property type="taxonomic scope" value="Eukaryota"/>
</dbReference>
<evidence type="ECO:0000313" key="2">
    <source>
        <dbReference type="Proteomes" id="UP000000598"/>
    </source>
</evidence>
<dbReference type="AlphaFoldDB" id="Q6CRW5"/>
<dbReference type="KEGG" id="kla:KLLA0_D05885g"/>
<proteinExistence type="predicted"/>
<dbReference type="InParanoid" id="Q6CRW5"/>
<dbReference type="STRING" id="284590.Q6CRW5"/>
<accession>Q6CRW5</accession>
<keyword evidence="2" id="KW-1185">Reference proteome</keyword>
<dbReference type="PaxDb" id="284590-Q6CRW5"/>
<dbReference type="OMA" id="YWQYKAG"/>
<sequence length="510" mass="57471">MDSSTNSSVTAQVNPVPEYVIKNHELFILKTTLSILNNPELLSGRLDKPPTKQLVLPSFTIKERLSDNNDSYVLGKGDQNGETKVDKQGRLHGERHYLFPTFTYPCAENNNSENLYVLVRDLIRVLNLDVEQQEFLAQHPDLYPINAKHDIIEFLTQYKLLPEGATAATYITARSAFLVFGAAILASGSRVIDDYWEQLSKEQGFQAQHRVYALSQKLLDMVCSIDPRTRTAHSLGPPELPESKQAQAGVMSTSQPQFEDPFSTITELPPLEARKEFLSNIAHGEQTAIISGQTIHGAIELSTIYKIPKYHYKNSFAAAQQHNVLDSPIGTHTHPVESHNFGRGRKANYVPPEETDVLAQIPGWKFTQLPVTTNDELPTTFSAGGLPIYNKARLPARLKLLTPNQIKDLERSHDVVHLNTALGHVRKLRNTRWTKFWQYKAGAPVGLTEDQLSYYKEQYLQQVLNHVDVSIVPNETKNVDEKRTVKRVPNPNFLGYSNVSGFRPPYVEKP</sequence>